<dbReference type="Gene3D" id="3.10.450.50">
    <property type="match status" value="1"/>
</dbReference>
<dbReference type="InterPro" id="IPR004027">
    <property type="entry name" value="SEC_C_motif"/>
</dbReference>
<gene>
    <name evidence="1" type="ORF">BBD42_07385</name>
</gene>
<protein>
    <recommendedName>
        <fullName evidence="2">Zinc chelation protein SecC</fullName>
    </recommendedName>
</protein>
<dbReference type="PANTHER" id="PTHR33747">
    <property type="entry name" value="UPF0225 PROTEIN SCO1677"/>
    <property type="match status" value="1"/>
</dbReference>
<proteinExistence type="predicted"/>
<dbReference type="SUPFAM" id="SSF103642">
    <property type="entry name" value="Sec-C motif"/>
    <property type="match status" value="1"/>
</dbReference>
<dbReference type="Pfam" id="PF02810">
    <property type="entry name" value="SEC-C"/>
    <property type="match status" value="1"/>
</dbReference>
<evidence type="ECO:0000313" key="1">
    <source>
        <dbReference type="EMBL" id="ANY66311.1"/>
    </source>
</evidence>
<evidence type="ECO:0008006" key="2">
    <source>
        <dbReference type="Google" id="ProtNLM"/>
    </source>
</evidence>
<dbReference type="AlphaFoldDB" id="A0A1B2DF20"/>
<organism evidence="1">
    <name type="scientific">Paenibacillus sp. BIHB 4019</name>
    <dbReference type="NCBI Taxonomy" id="1870819"/>
    <lineage>
        <taxon>Bacteria</taxon>
        <taxon>Bacillati</taxon>
        <taxon>Bacillota</taxon>
        <taxon>Bacilli</taxon>
        <taxon>Bacillales</taxon>
        <taxon>Paenibacillaceae</taxon>
        <taxon>Paenibacillus</taxon>
    </lineage>
</organism>
<dbReference type="EMBL" id="CP016808">
    <property type="protein sequence ID" value="ANY66311.1"/>
    <property type="molecule type" value="Genomic_DNA"/>
</dbReference>
<name>A0A1B2DF20_9BACL</name>
<accession>A0A1B2DF20</accession>
<dbReference type="PANTHER" id="PTHR33747:SF1">
    <property type="entry name" value="ADENYLATE CYCLASE-ASSOCIATED CAP C-TERMINAL DOMAIN-CONTAINING PROTEIN"/>
    <property type="match status" value="1"/>
</dbReference>
<reference evidence="1" key="1">
    <citation type="submission" date="2016-08" db="EMBL/GenBank/DDBJ databases">
        <title>Complete Genome Seqeunce of Paenibacillus sp. BIHB 4019 from tea rhizoplane.</title>
        <authorList>
            <person name="Thakur R."/>
            <person name="Swarnkar M.K."/>
            <person name="Gulati A."/>
        </authorList>
    </citation>
    <scope>NUCLEOTIDE SEQUENCE [LARGE SCALE GENOMIC DNA]</scope>
    <source>
        <strain evidence="1">BIHB4019</strain>
    </source>
</reference>
<sequence>MELEKEMLQLNVNNAIKGAVVTSLKDILAQITKDRLNFIAVNCALAGRSKLKKQELVDALYDRITDVTHVRAAFLTAEMQEWELMSRLFKAPYIQDNTVFADAYLFLMDKGLVFSFLEQDKLYFVMPEEVKASYQKLDLNLFGQERTVTQLVLRYSEAASNLYGIISVQKLIEIINDQNEGSLTEEKFNHVCLSVSDKVLTWNVQHGMLFNDELDEESLHEYEKFLESVKDKPYYIPPKEELLRYAEIDYFEMTPQLEALKNYIMQQLGKVEQMAEAIIDDIQLACSMEEPISVIMEEFERRKIRLNKKQLNEIVPLIIQVNNTTRMWSNRGYTPAELSQERSQSTNADNVLQHTAAASSKIGRNDLCSCGSGKKHKKCCL</sequence>
<dbReference type="RefSeq" id="WP_099517679.1">
    <property type="nucleotide sequence ID" value="NZ_CP016808.1"/>
</dbReference>